<dbReference type="Pfam" id="PF00501">
    <property type="entry name" value="AMP-binding"/>
    <property type="match status" value="1"/>
</dbReference>
<reference evidence="5" key="1">
    <citation type="submission" date="2021-04" db="EMBL/GenBank/DDBJ databases">
        <title>The complete genome sequence of Caulobacter sp. S6.</title>
        <authorList>
            <person name="Tang Y."/>
            <person name="Ouyang W."/>
            <person name="Liu Q."/>
            <person name="Huang B."/>
            <person name="Guo Z."/>
            <person name="Lei P."/>
        </authorList>
    </citation>
    <scope>NUCLEOTIDE SEQUENCE</scope>
    <source>
        <strain evidence="5">S6</strain>
    </source>
</reference>
<gene>
    <name evidence="5" type="ORF">KCG34_16260</name>
</gene>
<evidence type="ECO:0000313" key="6">
    <source>
        <dbReference type="Proteomes" id="UP000676409"/>
    </source>
</evidence>
<feature type="domain" description="AMP-dependent synthetase/ligase" evidence="3">
    <location>
        <begin position="25"/>
        <end position="373"/>
    </location>
</feature>
<dbReference type="PANTHER" id="PTHR43201">
    <property type="entry name" value="ACYL-COA SYNTHETASE"/>
    <property type="match status" value="1"/>
</dbReference>
<dbReference type="InterPro" id="IPR020845">
    <property type="entry name" value="AMP-binding_CS"/>
</dbReference>
<protein>
    <submittedName>
        <fullName evidence="5">AMP-binding protein</fullName>
    </submittedName>
</protein>
<dbReference type="KEGG" id="caul:KCG34_16260"/>
<organism evidence="5 6">
    <name type="scientific">Phenylobacterium montanum</name>
    <dbReference type="NCBI Taxonomy" id="2823693"/>
    <lineage>
        <taxon>Bacteria</taxon>
        <taxon>Pseudomonadati</taxon>
        <taxon>Pseudomonadota</taxon>
        <taxon>Alphaproteobacteria</taxon>
        <taxon>Caulobacterales</taxon>
        <taxon>Caulobacteraceae</taxon>
        <taxon>Phenylobacterium</taxon>
    </lineage>
</organism>
<dbReference type="Gene3D" id="3.40.50.12780">
    <property type="entry name" value="N-terminal domain of ligase-like"/>
    <property type="match status" value="1"/>
</dbReference>
<evidence type="ECO:0000259" key="3">
    <source>
        <dbReference type="Pfam" id="PF00501"/>
    </source>
</evidence>
<comment type="similarity">
    <text evidence="1">Belongs to the ATP-dependent AMP-binding enzyme family.</text>
</comment>
<name>A0A975IUU7_9CAUL</name>
<dbReference type="Proteomes" id="UP000676409">
    <property type="component" value="Chromosome"/>
</dbReference>
<evidence type="ECO:0000313" key="5">
    <source>
        <dbReference type="EMBL" id="QUD86626.1"/>
    </source>
</evidence>
<sequence length="526" mass="56575">MDAPVDAGVVAELAMKGMLSSLYAAIKPDGIAVVAPRGKRTFAELHAGANRLAAALRRAGLGPGDHIALLCPNTPEFVEVLAANLRSGTRLTPINWHLSPTEVAYIVADCQAKAFIAHADFAAAALASVTDRLQLKLAIGGAIEGFGDYAAALAAEQPDDPPEPVHGGTMMYTSGTTGRPKGVFRAKPIIVPPAWGPGTLKGYERNGDVNLCCGPGYHAAPLAFDVTQPLNAGITIALMEKFDPEAWLKAVEAHRVTHVHMVSTMFQRLLALPEAVRRKYDLSSLRFVLHGAAPTPPEVKRAMIEWLGPILYEYYAASEGGGNFYIDSAEWLAKPGSVGRLDPAFGTRIIGEDGRDCAPGEIGAIYFQHSPVARFEYFNDPGKTQEATLDGGTHFTVGDMGYVDEDGYLFLTGRTAECIISGGVNIYPQEIDNELVKHPAVLDVCTIGVPDDEWGEAVKSVVSLRDGHAPSDDLARELIAFARERLAHYKTPKSIDFAADIPRSEAGKVQRRQVRAPYWAGRVKQI</sequence>
<keyword evidence="6" id="KW-1185">Reference proteome</keyword>
<evidence type="ECO:0000259" key="4">
    <source>
        <dbReference type="Pfam" id="PF13193"/>
    </source>
</evidence>
<dbReference type="PROSITE" id="PS00455">
    <property type="entry name" value="AMP_BINDING"/>
    <property type="match status" value="1"/>
</dbReference>
<dbReference type="InterPro" id="IPR000873">
    <property type="entry name" value="AMP-dep_synth/lig_dom"/>
</dbReference>
<dbReference type="Pfam" id="PF13193">
    <property type="entry name" value="AMP-binding_C"/>
    <property type="match status" value="1"/>
</dbReference>
<feature type="domain" description="AMP-binding enzyme C-terminal" evidence="4">
    <location>
        <begin position="430"/>
        <end position="508"/>
    </location>
</feature>
<dbReference type="SUPFAM" id="SSF56801">
    <property type="entry name" value="Acetyl-CoA synthetase-like"/>
    <property type="match status" value="1"/>
</dbReference>
<evidence type="ECO:0000256" key="2">
    <source>
        <dbReference type="ARBA" id="ARBA00022598"/>
    </source>
</evidence>
<evidence type="ECO:0000256" key="1">
    <source>
        <dbReference type="ARBA" id="ARBA00006432"/>
    </source>
</evidence>
<dbReference type="GO" id="GO:0006631">
    <property type="term" value="P:fatty acid metabolic process"/>
    <property type="evidence" value="ECO:0007669"/>
    <property type="project" value="TreeGrafter"/>
</dbReference>
<dbReference type="PANTHER" id="PTHR43201:SF5">
    <property type="entry name" value="MEDIUM-CHAIN ACYL-COA LIGASE ACSF2, MITOCHONDRIAL"/>
    <property type="match status" value="1"/>
</dbReference>
<dbReference type="InterPro" id="IPR042099">
    <property type="entry name" value="ANL_N_sf"/>
</dbReference>
<dbReference type="AlphaFoldDB" id="A0A975IUU7"/>
<dbReference type="GO" id="GO:0031956">
    <property type="term" value="F:medium-chain fatty acid-CoA ligase activity"/>
    <property type="evidence" value="ECO:0007669"/>
    <property type="project" value="TreeGrafter"/>
</dbReference>
<dbReference type="EMBL" id="CP073078">
    <property type="protein sequence ID" value="QUD86626.1"/>
    <property type="molecule type" value="Genomic_DNA"/>
</dbReference>
<dbReference type="InterPro" id="IPR025110">
    <property type="entry name" value="AMP-bd_C"/>
</dbReference>
<dbReference type="RefSeq" id="WP_211936678.1">
    <property type="nucleotide sequence ID" value="NZ_CP073078.1"/>
</dbReference>
<dbReference type="InterPro" id="IPR045851">
    <property type="entry name" value="AMP-bd_C_sf"/>
</dbReference>
<dbReference type="Gene3D" id="3.30.300.30">
    <property type="match status" value="1"/>
</dbReference>
<accession>A0A975IUU7</accession>
<keyword evidence="2" id="KW-0436">Ligase</keyword>
<proteinExistence type="inferred from homology"/>